<reference evidence="2" key="1">
    <citation type="submission" date="2023-01" db="EMBL/GenBank/DDBJ databases">
        <title>Exophiala dermititidis isolated from Cystic Fibrosis Patient.</title>
        <authorList>
            <person name="Kurbessoian T."/>
            <person name="Crocker A."/>
            <person name="Murante D."/>
            <person name="Hogan D.A."/>
            <person name="Stajich J.E."/>
        </authorList>
    </citation>
    <scope>NUCLEOTIDE SEQUENCE</scope>
    <source>
        <strain evidence="2">Ex8</strain>
    </source>
</reference>
<organism evidence="2 3">
    <name type="scientific">Exophiala dermatitidis</name>
    <name type="common">Black yeast-like fungus</name>
    <name type="synonym">Wangiella dermatitidis</name>
    <dbReference type="NCBI Taxonomy" id="5970"/>
    <lineage>
        <taxon>Eukaryota</taxon>
        <taxon>Fungi</taxon>
        <taxon>Dikarya</taxon>
        <taxon>Ascomycota</taxon>
        <taxon>Pezizomycotina</taxon>
        <taxon>Eurotiomycetes</taxon>
        <taxon>Chaetothyriomycetidae</taxon>
        <taxon>Chaetothyriales</taxon>
        <taxon>Herpotrichiellaceae</taxon>
        <taxon>Exophiala</taxon>
    </lineage>
</organism>
<feature type="compositionally biased region" description="Polar residues" evidence="1">
    <location>
        <begin position="506"/>
        <end position="519"/>
    </location>
</feature>
<feature type="region of interest" description="Disordered" evidence="1">
    <location>
        <begin position="498"/>
        <end position="519"/>
    </location>
</feature>
<evidence type="ECO:0008006" key="4">
    <source>
        <dbReference type="Google" id="ProtNLM"/>
    </source>
</evidence>
<dbReference type="EMBL" id="JAJGCB010000004">
    <property type="protein sequence ID" value="KAJ8992952.1"/>
    <property type="molecule type" value="Genomic_DNA"/>
</dbReference>
<feature type="compositionally biased region" description="Polar residues" evidence="1">
    <location>
        <begin position="1"/>
        <end position="15"/>
    </location>
</feature>
<dbReference type="AlphaFoldDB" id="A0AAN6EZZ6"/>
<protein>
    <recommendedName>
        <fullName evidence="4">BZIP domain-containing protein</fullName>
    </recommendedName>
</protein>
<dbReference type="InterPro" id="IPR021833">
    <property type="entry name" value="DUF3425"/>
</dbReference>
<proteinExistence type="predicted"/>
<comment type="caution">
    <text evidence="2">The sequence shown here is derived from an EMBL/GenBank/DDBJ whole genome shotgun (WGS) entry which is preliminary data.</text>
</comment>
<evidence type="ECO:0000313" key="3">
    <source>
        <dbReference type="Proteomes" id="UP001161757"/>
    </source>
</evidence>
<dbReference type="CDD" id="cd14688">
    <property type="entry name" value="bZIP_YAP"/>
    <property type="match status" value="1"/>
</dbReference>
<dbReference type="PANTHER" id="PTHR37012:SF7">
    <property type="entry name" value="B-ZIP TRANSCRIPTION FACTOR (EUROFUNG)-RELATED"/>
    <property type="match status" value="1"/>
</dbReference>
<accession>A0AAN6EZZ6</accession>
<evidence type="ECO:0000313" key="2">
    <source>
        <dbReference type="EMBL" id="KAJ8992952.1"/>
    </source>
</evidence>
<feature type="compositionally biased region" description="Polar residues" evidence="1">
    <location>
        <begin position="109"/>
        <end position="127"/>
    </location>
</feature>
<feature type="region of interest" description="Disordered" evidence="1">
    <location>
        <begin position="1"/>
        <end position="50"/>
    </location>
</feature>
<gene>
    <name evidence="2" type="ORF">HRR80_002994</name>
</gene>
<feature type="region of interest" description="Disordered" evidence="1">
    <location>
        <begin position="107"/>
        <end position="132"/>
    </location>
</feature>
<evidence type="ECO:0000256" key="1">
    <source>
        <dbReference type="SAM" id="MobiDB-lite"/>
    </source>
</evidence>
<sequence>MTTHIPAAGQSSSPVDSAEAKEKDTVNKGVSSRRLKKREIDRRCQRQARERTKSRIAYLEGLVEDFRRQDSSGQVATLMKQLQDVATERDLMAKTLKDIQKAMDIHKPTSASEDQTHGANTKKSQTPLEDLNVERKRSITSLSDDTPIRLKSEAVEIPSEISAARSFELVHYSPPPNHPLPAPEKLFAPEVVRLDSTNNPQSIPKAVVQSKAAIHPNLAPLRYQDNWAAPRHTCSCHSCYDGSRPSGRRPVYQGNYWKFANEVLSERFDWSNVQAAPPEIEEDVPIRALIEGWDAVARRGPLHPTWQLLRQIDQTLFGTCPKTERLAIMRAMHLLLQFHTESTAERYERLPPWYMRRPSQNLAHSYAIDYFAWPGLRERFIFNEHDYCGNDFWYLFCKSLRIQWPYEFRDCYTRETSTGLYKMSPMFEQRLVDIRCWTMGPDIFRRFPEFSSDIPSVDMVPPLLSPSTSPAPRKRIRLSASPKVVQTERTYEKEKVITIEDDEPVEQSSSATNPRSDSTVSVHVQGYQYSHSIQPQSHQCHRPPGAPGLPMRRQHNMQGHAVPRPQEMHVPGSHQHHMPHNQGMFRPHDPTQHMYDISDFNPMMVLDTYAYGANIGEADFANVYQPEAVESYPNAIY</sequence>
<dbReference type="Proteomes" id="UP001161757">
    <property type="component" value="Unassembled WGS sequence"/>
</dbReference>
<name>A0AAN6EZZ6_EXODE</name>
<dbReference type="PANTHER" id="PTHR37012">
    <property type="entry name" value="B-ZIP TRANSCRIPTION FACTOR (EUROFUNG)-RELATED"/>
    <property type="match status" value="1"/>
</dbReference>
<dbReference type="Pfam" id="PF11905">
    <property type="entry name" value="DUF3425"/>
    <property type="match status" value="1"/>
</dbReference>
<feature type="compositionally biased region" description="Basic and acidic residues" evidence="1">
    <location>
        <begin position="38"/>
        <end position="50"/>
    </location>
</feature>